<organism evidence="1 2">
    <name type="scientific">Salinomyces thailandicus</name>
    <dbReference type="NCBI Taxonomy" id="706561"/>
    <lineage>
        <taxon>Eukaryota</taxon>
        <taxon>Fungi</taxon>
        <taxon>Dikarya</taxon>
        <taxon>Ascomycota</taxon>
        <taxon>Pezizomycotina</taxon>
        <taxon>Dothideomycetes</taxon>
        <taxon>Dothideomycetidae</taxon>
        <taxon>Mycosphaerellales</taxon>
        <taxon>Teratosphaeriaceae</taxon>
        <taxon>Salinomyces</taxon>
    </lineage>
</organism>
<protein>
    <recommendedName>
        <fullName evidence="3">F-box domain-containing protein</fullName>
    </recommendedName>
</protein>
<dbReference type="Proteomes" id="UP000308549">
    <property type="component" value="Unassembled WGS sequence"/>
</dbReference>
<dbReference type="AlphaFoldDB" id="A0A4U0TJ93"/>
<evidence type="ECO:0000313" key="2">
    <source>
        <dbReference type="Proteomes" id="UP000308549"/>
    </source>
</evidence>
<evidence type="ECO:0000313" key="1">
    <source>
        <dbReference type="EMBL" id="TKA21732.1"/>
    </source>
</evidence>
<proteinExistence type="predicted"/>
<dbReference type="OrthoDB" id="3879950at2759"/>
<comment type="caution">
    <text evidence="1">The sequence shown here is derived from an EMBL/GenBank/DDBJ whole genome shotgun (WGS) entry which is preliminary data.</text>
</comment>
<dbReference type="EMBL" id="NAJL01000105">
    <property type="protein sequence ID" value="TKA21732.1"/>
    <property type="molecule type" value="Genomic_DNA"/>
</dbReference>
<reference evidence="1 2" key="1">
    <citation type="submission" date="2017-03" db="EMBL/GenBank/DDBJ databases">
        <title>Genomes of endolithic fungi from Antarctica.</title>
        <authorList>
            <person name="Coleine C."/>
            <person name="Masonjones S."/>
            <person name="Stajich J.E."/>
        </authorList>
    </citation>
    <scope>NUCLEOTIDE SEQUENCE [LARGE SCALE GENOMIC DNA]</scope>
    <source>
        <strain evidence="1 2">CCFEE 6315</strain>
    </source>
</reference>
<keyword evidence="2" id="KW-1185">Reference proteome</keyword>
<gene>
    <name evidence="1" type="ORF">B0A50_08668</name>
</gene>
<name>A0A4U0TJ93_9PEZI</name>
<evidence type="ECO:0008006" key="3">
    <source>
        <dbReference type="Google" id="ProtNLM"/>
    </source>
</evidence>
<sequence>MAPASSEDIKDLTTSLCGLLSEISTSLQALNGSARTTNDRLTTIEKLQKPALEDLATVLADENLQTTLKPVTVAKLQAQQSGRKTARIAFFASTELLESVLLDLPTRDLLLSQRVNKQCKSVIDGSQVLQQALFLLPVPQVQSEDAPNLAPKLNPLFDYGKFVPSRAGNRPVITDKNGSVFVPELAKTTMDDNQSVWLHLYLVTPGTQVYNQDVVSRVECHPTGPWRQMLLSQPPCPVGVTSHGGAFRQFGNTPRSGTHWIDQSGRRTGYEIARRSATPGGTIEGMFAIEGGLTYSFPAIMKRQYE</sequence>
<accession>A0A4U0TJ93</accession>